<comment type="caution">
    <text evidence="2">The sequence shown here is derived from an EMBL/GenBank/DDBJ whole genome shotgun (WGS) entry which is preliminary data.</text>
</comment>
<feature type="transmembrane region" description="Helical" evidence="1">
    <location>
        <begin position="346"/>
        <end position="365"/>
    </location>
</feature>
<keyword evidence="1" id="KW-0812">Transmembrane</keyword>
<dbReference type="RefSeq" id="WP_209970997.1">
    <property type="nucleotide sequence ID" value="NZ_JAGGLB010000004.1"/>
</dbReference>
<keyword evidence="3" id="KW-1185">Reference proteome</keyword>
<feature type="transmembrane region" description="Helical" evidence="1">
    <location>
        <begin position="437"/>
        <end position="455"/>
    </location>
</feature>
<gene>
    <name evidence="2" type="ORF">J2Z66_001806</name>
</gene>
<keyword evidence="1" id="KW-1133">Transmembrane helix</keyword>
<evidence type="ECO:0000256" key="1">
    <source>
        <dbReference type="SAM" id="Phobius"/>
    </source>
</evidence>
<dbReference type="EMBL" id="JAGGLB010000004">
    <property type="protein sequence ID" value="MBP1990208.1"/>
    <property type="molecule type" value="Genomic_DNA"/>
</dbReference>
<feature type="transmembrane region" description="Helical" evidence="1">
    <location>
        <begin position="402"/>
        <end position="430"/>
    </location>
</feature>
<name>A0ABS4IRP5_9BACL</name>
<evidence type="ECO:0000313" key="3">
    <source>
        <dbReference type="Proteomes" id="UP001519287"/>
    </source>
</evidence>
<reference evidence="2 3" key="1">
    <citation type="submission" date="2021-03" db="EMBL/GenBank/DDBJ databases">
        <title>Genomic Encyclopedia of Type Strains, Phase IV (KMG-IV): sequencing the most valuable type-strain genomes for metagenomic binning, comparative biology and taxonomic classification.</title>
        <authorList>
            <person name="Goeker M."/>
        </authorList>
    </citation>
    <scope>NUCLEOTIDE SEQUENCE [LARGE SCALE GENOMIC DNA]</scope>
    <source>
        <strain evidence="2 3">DSM 26048</strain>
    </source>
</reference>
<dbReference type="Proteomes" id="UP001519287">
    <property type="component" value="Unassembled WGS sequence"/>
</dbReference>
<sequence length="739" mass="79316">MATVSTTLQLFDSFTSTLTHVNNAMEKATQAAAKLKQELNSTMTFRIDVSAASQDLQQIHDKIITMTRSSTVVELDLNVSPALQAVTSLQEQLGTMTVNLDLQPLPGGGSGAEETGSFLSNLKSIASEYLTIANAQKLLGATIGGAMEQQKMLDMFIARTGDAQIGTAMFDKFKQDALAAGQDVNETLKSTMSFFSKTQNTDQLTKLNSFVSRMNAFDTEGNGIEGAASALREAMSGDAGSLADSFGISKADISGLNIEELGTSGDMEGFIQAFDTLLEKQNMGQAAFDTMMATPAKQMDMLQNNFSSAMADAGSAALQALTPLITMLNTAFKAGKFQPFFDNLSIGLRLVANLFVGLVNGVLWFSNVVQTYWPIAGSILAGIAALIALIVIPQLWAMVPPLWSAAAAWLAINWPILLVAAAIGILVFILYECGVTFSEVIGFIAGMFMVLIGVLWNQIAYIWNVFASFAEFLINLFIDPTYAIKKLFYDLAMTFGGQVYNMLRSGEAFAGGFMKMVLDAINGILKGFNWLSQKIYDLIGLDMGHVDMFNTDNIHSMSDKVKDIMDQLEKPTSVKDVFSIDRMDTKNLKNEFDYGFGKGAGLVNGLNQKLPKAKGKELESDSNMWSAGAGAASTAGAAGTAATDAIGAATAGVKGNIPNIDRVGEVGSINDSVDINSEDLKVMRELTEMKNVQNFVTLTPTVQLTTGNINTPTDVDTIVTRIKEVMTQEITNSAQGVYA</sequence>
<evidence type="ECO:0000313" key="2">
    <source>
        <dbReference type="EMBL" id="MBP1990208.1"/>
    </source>
</evidence>
<protein>
    <submittedName>
        <fullName evidence="2">Uncharacterized protein</fullName>
    </submittedName>
</protein>
<accession>A0ABS4IRP5</accession>
<feature type="transmembrane region" description="Helical" evidence="1">
    <location>
        <begin position="372"/>
        <end position="396"/>
    </location>
</feature>
<proteinExistence type="predicted"/>
<keyword evidence="1" id="KW-0472">Membrane</keyword>
<organism evidence="2 3">
    <name type="scientific">Paenibacillus eucommiae</name>
    <dbReference type="NCBI Taxonomy" id="1355755"/>
    <lineage>
        <taxon>Bacteria</taxon>
        <taxon>Bacillati</taxon>
        <taxon>Bacillota</taxon>
        <taxon>Bacilli</taxon>
        <taxon>Bacillales</taxon>
        <taxon>Paenibacillaceae</taxon>
        <taxon>Paenibacillus</taxon>
    </lineage>
</organism>